<dbReference type="OrthoDB" id="256574at2"/>
<protein>
    <submittedName>
        <fullName evidence="1">2-dehydro-3-deoxygalactonokinase</fullName>
    </submittedName>
</protein>
<dbReference type="InterPro" id="IPR042258">
    <property type="entry name" value="DGOK_N"/>
</dbReference>
<proteinExistence type="predicted"/>
<dbReference type="AlphaFoldDB" id="A0A5C4N7J2"/>
<dbReference type="InterPro" id="IPR042257">
    <property type="entry name" value="DGOK_C"/>
</dbReference>
<gene>
    <name evidence="1" type="ORF">FHG71_20250</name>
</gene>
<dbReference type="EMBL" id="VDFV01000057">
    <property type="protein sequence ID" value="TNC62466.1"/>
    <property type="molecule type" value="Genomic_DNA"/>
</dbReference>
<dbReference type="RefSeq" id="WP_139083513.1">
    <property type="nucleotide sequence ID" value="NZ_VDFV01000057.1"/>
</dbReference>
<keyword evidence="2" id="KW-1185">Reference proteome</keyword>
<dbReference type="InterPro" id="IPR007729">
    <property type="entry name" value="DGOK"/>
</dbReference>
<comment type="caution">
    <text evidence="1">The sequence shown here is derived from an EMBL/GenBank/DDBJ whole genome shotgun (WGS) entry which is preliminary data.</text>
</comment>
<dbReference type="SUPFAM" id="SSF53067">
    <property type="entry name" value="Actin-like ATPase domain"/>
    <property type="match status" value="1"/>
</dbReference>
<accession>A0A5C4N7J2</accession>
<dbReference type="Gene3D" id="3.30.420.310">
    <property type="entry name" value="2-keto-3-deoxy-galactonokinase, C-terminal domain"/>
    <property type="match status" value="1"/>
</dbReference>
<dbReference type="InterPro" id="IPR043129">
    <property type="entry name" value="ATPase_NBD"/>
</dbReference>
<keyword evidence="1" id="KW-0418">Kinase</keyword>
<evidence type="ECO:0000313" key="2">
    <source>
        <dbReference type="Proteomes" id="UP000305709"/>
    </source>
</evidence>
<sequence length="297" mass="31366">MDRTPDWIAVDWGTSNVRAWAMTAAGEVLAEATSDKGMGKLSREEFEPALLDLIGGWGPGPHRVVACGMVGARQGWIEAPYARVPGPPLPQGLTMAPTTAPGLSFGIVPGLCQMDPADVMRGEETKVAGFLALHPGWDGTLLLPGTHPKWISVSAGEVVGFRTSLTGELFAALSGHTVLRHSVTTHGWDDAAFEAGVAEGLARPEALMNRLFGLRAESLLKGLQPPEARARLSGLLIGADLAGARAWWLGARVALLGAGDLMDTWRAALRSQGVQPEEADATQATLAGLTEAWRRSQ</sequence>
<reference evidence="1 2" key="1">
    <citation type="submission" date="2019-06" db="EMBL/GenBank/DDBJ databases">
        <authorList>
            <person name="Jiang L."/>
        </authorList>
    </citation>
    <scope>NUCLEOTIDE SEQUENCE [LARGE SCALE GENOMIC DNA]</scope>
    <source>
        <strain evidence="1 2">YIM 48858</strain>
    </source>
</reference>
<evidence type="ECO:0000313" key="1">
    <source>
        <dbReference type="EMBL" id="TNC62466.1"/>
    </source>
</evidence>
<dbReference type="Gene3D" id="3.30.420.300">
    <property type="entry name" value="2-keto-3-deoxy-galactonokinase, substrate binding domain"/>
    <property type="match status" value="1"/>
</dbReference>
<dbReference type="GO" id="GO:0034194">
    <property type="term" value="P:D-galactonate catabolic process"/>
    <property type="evidence" value="ECO:0007669"/>
    <property type="project" value="InterPro"/>
</dbReference>
<dbReference type="Proteomes" id="UP000305709">
    <property type="component" value="Unassembled WGS sequence"/>
</dbReference>
<keyword evidence="1" id="KW-0808">Transferase</keyword>
<name>A0A5C4N7J2_9RHOB</name>
<organism evidence="1 2">
    <name type="scientific">Rubellimicrobium roseum</name>
    <dbReference type="NCBI Taxonomy" id="687525"/>
    <lineage>
        <taxon>Bacteria</taxon>
        <taxon>Pseudomonadati</taxon>
        <taxon>Pseudomonadota</taxon>
        <taxon>Alphaproteobacteria</taxon>
        <taxon>Rhodobacterales</taxon>
        <taxon>Roseobacteraceae</taxon>
        <taxon>Rubellimicrobium</taxon>
    </lineage>
</organism>
<dbReference type="GO" id="GO:0008671">
    <property type="term" value="F:2-dehydro-3-deoxygalactonokinase activity"/>
    <property type="evidence" value="ECO:0007669"/>
    <property type="project" value="InterPro"/>
</dbReference>
<dbReference type="Pfam" id="PF05035">
    <property type="entry name" value="DGOK"/>
    <property type="match status" value="1"/>
</dbReference>